<evidence type="ECO:0000313" key="12">
    <source>
        <dbReference type="EMBL" id="PKU26039.1"/>
    </source>
</evidence>
<keyword evidence="3" id="KW-0813">Transport</keyword>
<dbReference type="FunFam" id="3.40.50.300:FF:000134">
    <property type="entry name" value="Iron-enterobactin ABC transporter ATP-binding protein"/>
    <property type="match status" value="1"/>
</dbReference>
<evidence type="ECO:0000256" key="4">
    <source>
        <dbReference type="ARBA" id="ARBA00022475"/>
    </source>
</evidence>
<gene>
    <name evidence="12" type="primary">fecE</name>
    <name evidence="12" type="ORF">CWS72_02545</name>
</gene>
<keyword evidence="8" id="KW-0408">Iron</keyword>
<evidence type="ECO:0000256" key="6">
    <source>
        <dbReference type="ARBA" id="ARBA00022741"/>
    </source>
</evidence>
<dbReference type="PROSITE" id="PS00211">
    <property type="entry name" value="ABC_TRANSPORTER_1"/>
    <property type="match status" value="1"/>
</dbReference>
<evidence type="ECO:0000256" key="5">
    <source>
        <dbReference type="ARBA" id="ARBA00022496"/>
    </source>
</evidence>
<keyword evidence="13" id="KW-1185">Reference proteome</keyword>
<dbReference type="InterPro" id="IPR017871">
    <property type="entry name" value="ABC_transporter-like_CS"/>
</dbReference>
<evidence type="ECO:0000259" key="11">
    <source>
        <dbReference type="PROSITE" id="PS50893"/>
    </source>
</evidence>
<dbReference type="InterPro" id="IPR003593">
    <property type="entry name" value="AAA+_ATPase"/>
</dbReference>
<dbReference type="PANTHER" id="PTHR42771">
    <property type="entry name" value="IRON(3+)-HYDROXAMATE IMPORT ATP-BINDING PROTEIN FHUC"/>
    <property type="match status" value="1"/>
</dbReference>
<dbReference type="Gene3D" id="3.40.50.300">
    <property type="entry name" value="P-loop containing nucleotide triphosphate hydrolases"/>
    <property type="match status" value="1"/>
</dbReference>
<evidence type="ECO:0000313" key="13">
    <source>
        <dbReference type="Proteomes" id="UP000233293"/>
    </source>
</evidence>
<accession>A0A2N3Q054</accession>
<dbReference type="InterPro" id="IPR003439">
    <property type="entry name" value="ABC_transporter-like_ATP-bd"/>
</dbReference>
<organism evidence="12 13">
    <name type="scientific">Telmatospirillum siberiense</name>
    <dbReference type="NCBI Taxonomy" id="382514"/>
    <lineage>
        <taxon>Bacteria</taxon>
        <taxon>Pseudomonadati</taxon>
        <taxon>Pseudomonadota</taxon>
        <taxon>Alphaproteobacteria</taxon>
        <taxon>Rhodospirillales</taxon>
        <taxon>Rhodospirillaceae</taxon>
        <taxon>Telmatospirillum</taxon>
    </lineage>
</organism>
<dbReference type="CDD" id="cd03214">
    <property type="entry name" value="ABC_Iron-Siderophores_B12_Hemin"/>
    <property type="match status" value="1"/>
</dbReference>
<evidence type="ECO:0000256" key="9">
    <source>
        <dbReference type="ARBA" id="ARBA00023065"/>
    </source>
</evidence>
<dbReference type="Pfam" id="PF00005">
    <property type="entry name" value="ABC_tran"/>
    <property type="match status" value="1"/>
</dbReference>
<dbReference type="PROSITE" id="PS50893">
    <property type="entry name" value="ABC_TRANSPORTER_2"/>
    <property type="match status" value="1"/>
</dbReference>
<dbReference type="AlphaFoldDB" id="A0A2N3Q054"/>
<comment type="similarity">
    <text evidence="2">Belongs to the ABC transporter superfamily.</text>
</comment>
<keyword evidence="10" id="KW-0472">Membrane</keyword>
<keyword evidence="7 12" id="KW-0067">ATP-binding</keyword>
<reference evidence="13" key="1">
    <citation type="submission" date="2017-12" db="EMBL/GenBank/DDBJ databases">
        <title>Draft genome sequence of Telmatospirillum siberiense 26-4b1T, an acidotolerant peatland alphaproteobacterium potentially involved in sulfur cycling.</title>
        <authorList>
            <person name="Hausmann B."/>
            <person name="Pjevac P."/>
            <person name="Schreck K."/>
            <person name="Herbold C.W."/>
            <person name="Daims H."/>
            <person name="Wagner M."/>
            <person name="Pester M."/>
            <person name="Loy A."/>
        </authorList>
    </citation>
    <scope>NUCLEOTIDE SEQUENCE [LARGE SCALE GENOMIC DNA]</scope>
    <source>
        <strain evidence="13">26-4b1</strain>
    </source>
</reference>
<dbReference type="RefSeq" id="WP_101249000.1">
    <property type="nucleotide sequence ID" value="NZ_PIUM01000002.1"/>
</dbReference>
<dbReference type="GO" id="GO:0006826">
    <property type="term" value="P:iron ion transport"/>
    <property type="evidence" value="ECO:0007669"/>
    <property type="project" value="UniProtKB-KW"/>
</dbReference>
<dbReference type="GO" id="GO:0005886">
    <property type="term" value="C:plasma membrane"/>
    <property type="evidence" value="ECO:0007669"/>
    <property type="project" value="UniProtKB-SubCell"/>
</dbReference>
<keyword evidence="5" id="KW-0410">Iron transport</keyword>
<dbReference type="SMART" id="SM00382">
    <property type="entry name" value="AAA"/>
    <property type="match status" value="1"/>
</dbReference>
<evidence type="ECO:0000256" key="2">
    <source>
        <dbReference type="ARBA" id="ARBA00005417"/>
    </source>
</evidence>
<sequence>MSCDSAPFGSLPSRLGARRITVAYRDRVVLDQLSLDIPDGAFTVIIGANGCGKSTLLRALARIVAPAGGSVLLDGAEIAGYHTKEVARRLGLLPQDSVVPDDITVFDLVSRGRYPHQEFLRRWSAADDRAVAEALAATGLGELADRFVDELSGGQRQRAWISLVLAQQTPLMLLDEPTRALDIAHQIELLDLMGRLNRDHGRTLVAVLHDLNQAFRYADHLIAMRNGAIVAQGTPAELVSAAFIEQLFGLRSVVIDDPVSGRPLVIPVGEAHSGT</sequence>
<evidence type="ECO:0000256" key="8">
    <source>
        <dbReference type="ARBA" id="ARBA00023004"/>
    </source>
</evidence>
<evidence type="ECO:0000256" key="3">
    <source>
        <dbReference type="ARBA" id="ARBA00022448"/>
    </source>
</evidence>
<keyword evidence="4" id="KW-1003">Cell membrane</keyword>
<dbReference type="SUPFAM" id="SSF52540">
    <property type="entry name" value="P-loop containing nucleoside triphosphate hydrolases"/>
    <property type="match status" value="1"/>
</dbReference>
<keyword evidence="6" id="KW-0547">Nucleotide-binding</keyword>
<keyword evidence="9" id="KW-0406">Ion transport</keyword>
<evidence type="ECO:0000256" key="1">
    <source>
        <dbReference type="ARBA" id="ARBA00004202"/>
    </source>
</evidence>
<dbReference type="InterPro" id="IPR051535">
    <property type="entry name" value="Siderophore_ABC-ATPase"/>
</dbReference>
<dbReference type="GO" id="GO:0016887">
    <property type="term" value="F:ATP hydrolysis activity"/>
    <property type="evidence" value="ECO:0007669"/>
    <property type="project" value="InterPro"/>
</dbReference>
<name>A0A2N3Q054_9PROT</name>
<dbReference type="GO" id="GO:0005524">
    <property type="term" value="F:ATP binding"/>
    <property type="evidence" value="ECO:0007669"/>
    <property type="project" value="UniProtKB-KW"/>
</dbReference>
<dbReference type="EMBL" id="PIUM01000002">
    <property type="protein sequence ID" value="PKU26039.1"/>
    <property type="molecule type" value="Genomic_DNA"/>
</dbReference>
<evidence type="ECO:0000256" key="7">
    <source>
        <dbReference type="ARBA" id="ARBA00022840"/>
    </source>
</evidence>
<dbReference type="Proteomes" id="UP000233293">
    <property type="component" value="Unassembled WGS sequence"/>
</dbReference>
<dbReference type="InterPro" id="IPR027417">
    <property type="entry name" value="P-loop_NTPase"/>
</dbReference>
<comment type="subcellular location">
    <subcellularLocation>
        <location evidence="1">Cell membrane</location>
        <topology evidence="1">Peripheral membrane protein</topology>
    </subcellularLocation>
</comment>
<evidence type="ECO:0000256" key="10">
    <source>
        <dbReference type="ARBA" id="ARBA00023136"/>
    </source>
</evidence>
<protein>
    <submittedName>
        <fullName evidence="12">Fe(3+)-dicitrate ABC transporter ATP-binding protein</fullName>
    </submittedName>
</protein>
<dbReference type="PANTHER" id="PTHR42771:SF12">
    <property type="entry name" value="FE(3+) DICITRATE TRANSPORT ATP-BINDING PROTEIN FECE-RELATED"/>
    <property type="match status" value="1"/>
</dbReference>
<comment type="caution">
    <text evidence="12">The sequence shown here is derived from an EMBL/GenBank/DDBJ whole genome shotgun (WGS) entry which is preliminary data.</text>
</comment>
<feature type="domain" description="ABC transporter" evidence="11">
    <location>
        <begin position="15"/>
        <end position="251"/>
    </location>
</feature>
<proteinExistence type="inferred from homology"/>
<dbReference type="OrthoDB" id="9810077at2"/>